<feature type="domain" description="AMP-activated protein kinase glycogen-binding" evidence="2">
    <location>
        <begin position="152"/>
        <end position="222"/>
    </location>
</feature>
<keyword evidence="3" id="KW-0418">Kinase</keyword>
<evidence type="ECO:0000256" key="1">
    <source>
        <dbReference type="ARBA" id="ARBA00010926"/>
    </source>
</evidence>
<organism evidence="3 4">
    <name type="scientific">Dinghuibacter silviterrae</name>
    <dbReference type="NCBI Taxonomy" id="1539049"/>
    <lineage>
        <taxon>Bacteria</taxon>
        <taxon>Pseudomonadati</taxon>
        <taxon>Bacteroidota</taxon>
        <taxon>Chitinophagia</taxon>
        <taxon>Chitinophagales</taxon>
        <taxon>Chitinophagaceae</taxon>
        <taxon>Dinghuibacter</taxon>
    </lineage>
</organism>
<dbReference type="RefSeq" id="WP_133996999.1">
    <property type="nucleotide sequence ID" value="NZ_SODV01000002.1"/>
</dbReference>
<dbReference type="CDD" id="cd02859">
    <property type="entry name" value="E_set_AMPKbeta_like_N"/>
    <property type="match status" value="2"/>
</dbReference>
<dbReference type="EMBL" id="SODV01000002">
    <property type="protein sequence ID" value="TDW96484.1"/>
    <property type="molecule type" value="Genomic_DNA"/>
</dbReference>
<dbReference type="InterPro" id="IPR032640">
    <property type="entry name" value="AMPK1_CBM"/>
</dbReference>
<sequence>MEMRRTVIGLLIGVLLVLQGRAQEFTLMNGRMYITLPVHLSKMQLDSFVVRYDLGDMDLSRVLITRNYNGLKKKGWRVERDSRGVLQLSKQVAGPDDLGDVGKRMKITEEHPTFAELFPAENDNLLYGFNRFIHKYPFLVQDSMVTFFLRGHTGARGVLLAGSFTNWQNAALRMTLTDSGWIMNVKLGPGKYWYKFIIDGGWTIDVDNRLQEDDGQGNVNSVYYKPNFVFTLNRFRNAREVCLAGSFNNWASHELNMDKTASGWQVNIYLAAGTHTYKYVVDGTWYQDPENPAQLPDGAQGYNSVVTIGKPHRFFLKGYGTATSVVLAGSFNGWKPYELLMRKTSTGWALPYVLGPGNYSYRFIVDGKSIPDPENPYFVQNTAKGTDDSYVIISPNYTFRLHGFAGVTRVFLAGDFNAWTTGSLLMKRIGEDWIFSVHLSVGKHLYKFIADGEWMIDPGNPLWEDNEFGTGNSVIWMGH</sequence>
<comment type="caution">
    <text evidence="3">The sequence shown here is derived from an EMBL/GenBank/DDBJ whole genome shotgun (WGS) entry which is preliminary data.</text>
</comment>
<proteinExistence type="inferred from homology"/>
<dbReference type="Gene3D" id="2.60.40.10">
    <property type="entry name" value="Immunoglobulins"/>
    <property type="match status" value="4"/>
</dbReference>
<feature type="domain" description="AMP-activated protein kinase glycogen-binding" evidence="2">
    <location>
        <begin position="406"/>
        <end position="472"/>
    </location>
</feature>
<dbReference type="Pfam" id="PF16561">
    <property type="entry name" value="AMPK1_CBM"/>
    <property type="match status" value="4"/>
</dbReference>
<dbReference type="SUPFAM" id="SSF81296">
    <property type="entry name" value="E set domains"/>
    <property type="match status" value="4"/>
</dbReference>
<evidence type="ECO:0000313" key="3">
    <source>
        <dbReference type="EMBL" id="TDW96484.1"/>
    </source>
</evidence>
<gene>
    <name evidence="3" type="ORF">EDB95_4315</name>
</gene>
<protein>
    <submittedName>
        <fullName evidence="3">AMP-activated protein kinase-like protein</fullName>
    </submittedName>
</protein>
<evidence type="ECO:0000259" key="2">
    <source>
        <dbReference type="Pfam" id="PF16561"/>
    </source>
</evidence>
<dbReference type="PANTHER" id="PTHR10343">
    <property type="entry name" value="5'-AMP-ACTIVATED PROTEIN KINASE , BETA SUBUNIT"/>
    <property type="match status" value="1"/>
</dbReference>
<keyword evidence="4" id="KW-1185">Reference proteome</keyword>
<accession>A0A4R8DGW4</accession>
<dbReference type="InterPro" id="IPR014756">
    <property type="entry name" value="Ig_E-set"/>
</dbReference>
<reference evidence="3 4" key="1">
    <citation type="submission" date="2019-03" db="EMBL/GenBank/DDBJ databases">
        <title>Genomic Encyclopedia of Type Strains, Phase IV (KMG-IV): sequencing the most valuable type-strain genomes for metagenomic binning, comparative biology and taxonomic classification.</title>
        <authorList>
            <person name="Goeker M."/>
        </authorList>
    </citation>
    <scope>NUCLEOTIDE SEQUENCE [LARGE SCALE GENOMIC DNA]</scope>
    <source>
        <strain evidence="3 4">DSM 100059</strain>
    </source>
</reference>
<evidence type="ECO:0000313" key="4">
    <source>
        <dbReference type="Proteomes" id="UP000294498"/>
    </source>
</evidence>
<dbReference type="InterPro" id="IPR050827">
    <property type="entry name" value="CRP1_MDG1_kinase"/>
</dbReference>
<dbReference type="PANTHER" id="PTHR10343:SF84">
    <property type="entry name" value="5'-AMP-ACTIVATED PROTEIN KINASE SUBUNIT BETA-1"/>
    <property type="match status" value="1"/>
</dbReference>
<dbReference type="AlphaFoldDB" id="A0A4R8DGW4"/>
<keyword evidence="3" id="KW-0808">Transferase</keyword>
<feature type="domain" description="AMP-activated protein kinase glycogen-binding" evidence="2">
    <location>
        <begin position="237"/>
        <end position="309"/>
    </location>
</feature>
<feature type="domain" description="AMP-activated protein kinase glycogen-binding" evidence="2">
    <location>
        <begin position="321"/>
        <end position="381"/>
    </location>
</feature>
<name>A0A4R8DGW4_9BACT</name>
<dbReference type="GO" id="GO:0016301">
    <property type="term" value="F:kinase activity"/>
    <property type="evidence" value="ECO:0007669"/>
    <property type="project" value="UniProtKB-KW"/>
</dbReference>
<dbReference type="OrthoDB" id="5451596at2"/>
<dbReference type="Proteomes" id="UP000294498">
    <property type="component" value="Unassembled WGS sequence"/>
</dbReference>
<comment type="similarity">
    <text evidence="1">Belongs to the 5'-AMP-activated protein kinase beta subunit family.</text>
</comment>
<dbReference type="InterPro" id="IPR013783">
    <property type="entry name" value="Ig-like_fold"/>
</dbReference>